<gene>
    <name evidence="6" type="ORF">GH714_031688</name>
</gene>
<comment type="caution">
    <text evidence="6">The sequence shown here is derived from an EMBL/GenBank/DDBJ whole genome shotgun (WGS) entry which is preliminary data.</text>
</comment>
<evidence type="ECO:0000313" key="7">
    <source>
        <dbReference type="Proteomes" id="UP000467840"/>
    </source>
</evidence>
<protein>
    <recommendedName>
        <fullName evidence="5">C3H1-type domain-containing protein</fullName>
    </recommendedName>
</protein>
<dbReference type="AlphaFoldDB" id="A0A6A6M267"/>
<evidence type="ECO:0000256" key="4">
    <source>
        <dbReference type="PROSITE-ProRule" id="PRU00723"/>
    </source>
</evidence>
<organism evidence="6 7">
    <name type="scientific">Hevea brasiliensis</name>
    <name type="common">Para rubber tree</name>
    <name type="synonym">Siphonia brasiliensis</name>
    <dbReference type="NCBI Taxonomy" id="3981"/>
    <lineage>
        <taxon>Eukaryota</taxon>
        <taxon>Viridiplantae</taxon>
        <taxon>Streptophyta</taxon>
        <taxon>Embryophyta</taxon>
        <taxon>Tracheophyta</taxon>
        <taxon>Spermatophyta</taxon>
        <taxon>Magnoliopsida</taxon>
        <taxon>eudicotyledons</taxon>
        <taxon>Gunneridae</taxon>
        <taxon>Pentapetalae</taxon>
        <taxon>rosids</taxon>
        <taxon>fabids</taxon>
        <taxon>Malpighiales</taxon>
        <taxon>Euphorbiaceae</taxon>
        <taxon>Crotonoideae</taxon>
        <taxon>Micrandreae</taxon>
        <taxon>Hevea</taxon>
    </lineage>
</organism>
<evidence type="ECO:0000313" key="6">
    <source>
        <dbReference type="EMBL" id="KAF2307780.1"/>
    </source>
</evidence>
<feature type="domain" description="C3H1-type" evidence="5">
    <location>
        <begin position="29"/>
        <end position="57"/>
    </location>
</feature>
<dbReference type="GO" id="GO:0008270">
    <property type="term" value="F:zinc ion binding"/>
    <property type="evidence" value="ECO:0007669"/>
    <property type="project" value="UniProtKB-KW"/>
</dbReference>
<keyword evidence="2 4" id="KW-0863">Zinc-finger</keyword>
<keyword evidence="1 4" id="KW-0479">Metal-binding</keyword>
<proteinExistence type="predicted"/>
<keyword evidence="3 4" id="KW-0862">Zinc</keyword>
<evidence type="ECO:0000256" key="1">
    <source>
        <dbReference type="ARBA" id="ARBA00022723"/>
    </source>
</evidence>
<reference evidence="6 7" key="1">
    <citation type="journal article" date="2020" name="Mol. Plant">
        <title>The Chromosome-Based Rubber Tree Genome Provides New Insights into Spurge Genome Evolution and Rubber Biosynthesis.</title>
        <authorList>
            <person name="Liu J."/>
            <person name="Shi C."/>
            <person name="Shi C.C."/>
            <person name="Li W."/>
            <person name="Zhang Q.J."/>
            <person name="Zhang Y."/>
            <person name="Li K."/>
            <person name="Lu H.F."/>
            <person name="Shi C."/>
            <person name="Zhu S.T."/>
            <person name="Xiao Z.Y."/>
            <person name="Nan H."/>
            <person name="Yue Y."/>
            <person name="Zhu X.G."/>
            <person name="Wu Y."/>
            <person name="Hong X.N."/>
            <person name="Fan G.Y."/>
            <person name="Tong Y."/>
            <person name="Zhang D."/>
            <person name="Mao C.L."/>
            <person name="Liu Y.L."/>
            <person name="Hao S.J."/>
            <person name="Liu W.Q."/>
            <person name="Lv M.Q."/>
            <person name="Zhang H.B."/>
            <person name="Liu Y."/>
            <person name="Hu-Tang G.R."/>
            <person name="Wang J.P."/>
            <person name="Wang J.H."/>
            <person name="Sun Y.H."/>
            <person name="Ni S.B."/>
            <person name="Chen W.B."/>
            <person name="Zhang X.C."/>
            <person name="Jiao Y.N."/>
            <person name="Eichler E.E."/>
            <person name="Li G.H."/>
            <person name="Liu X."/>
            <person name="Gao L.Z."/>
        </authorList>
    </citation>
    <scope>NUCLEOTIDE SEQUENCE [LARGE SCALE GENOMIC DNA]</scope>
    <source>
        <strain evidence="7">cv. GT1</strain>
        <tissue evidence="6">Leaf</tissue>
    </source>
</reference>
<evidence type="ECO:0000256" key="2">
    <source>
        <dbReference type="ARBA" id="ARBA00022771"/>
    </source>
</evidence>
<dbReference type="SUPFAM" id="SSF90229">
    <property type="entry name" value="CCCH zinc finger"/>
    <property type="match status" value="1"/>
</dbReference>
<dbReference type="GO" id="GO:0051252">
    <property type="term" value="P:regulation of RNA metabolic process"/>
    <property type="evidence" value="ECO:0007669"/>
    <property type="project" value="UniProtKB-ARBA"/>
</dbReference>
<name>A0A6A6M267_HEVBR</name>
<dbReference type="InterPro" id="IPR000571">
    <property type="entry name" value="Znf_CCCH"/>
</dbReference>
<dbReference type="Pfam" id="PF00642">
    <property type="entry name" value="zf-CCCH"/>
    <property type="match status" value="1"/>
</dbReference>
<dbReference type="EMBL" id="JAAGAX010000008">
    <property type="protein sequence ID" value="KAF2307780.1"/>
    <property type="molecule type" value="Genomic_DNA"/>
</dbReference>
<dbReference type="GO" id="GO:0010468">
    <property type="term" value="P:regulation of gene expression"/>
    <property type="evidence" value="ECO:0007669"/>
    <property type="project" value="UniProtKB-ARBA"/>
</dbReference>
<dbReference type="InterPro" id="IPR036855">
    <property type="entry name" value="Znf_CCCH_sf"/>
</dbReference>
<keyword evidence="7" id="KW-1185">Reference proteome</keyword>
<accession>A0A6A6M267</accession>
<dbReference type="Proteomes" id="UP000467840">
    <property type="component" value="Chromosome 9"/>
</dbReference>
<sequence>MMNLGPAVTPVSRNLAVPSVVPNGSASTAVKRRLCNKYNSSEGCKFGDKCHFAHGEWELGKPIASSHEDARAIGTIPGRMGGRMEPPSPGLAASFGASATAKISVEASLAGAIIGKAKTTGVPGAAMPIQEATIKPRYVKILAKDLAALVKDATLLMGPLNCASQACDEANQFRKWFIALAVVQSLY</sequence>
<evidence type="ECO:0000259" key="5">
    <source>
        <dbReference type="PROSITE" id="PS50103"/>
    </source>
</evidence>
<dbReference type="PROSITE" id="PS50103">
    <property type="entry name" value="ZF_C3H1"/>
    <property type="match status" value="1"/>
</dbReference>
<feature type="zinc finger region" description="C3H1-type" evidence="4">
    <location>
        <begin position="29"/>
        <end position="57"/>
    </location>
</feature>
<dbReference type="Gene3D" id="4.10.1000.10">
    <property type="entry name" value="Zinc finger, CCCH-type"/>
    <property type="match status" value="1"/>
</dbReference>
<dbReference type="FunFam" id="4.10.1000.10:FF:000003">
    <property type="entry name" value="Zinc finger CCCH domain-containing protein"/>
    <property type="match status" value="1"/>
</dbReference>
<evidence type="ECO:0000256" key="3">
    <source>
        <dbReference type="ARBA" id="ARBA00022833"/>
    </source>
</evidence>